<evidence type="ECO:0000256" key="9">
    <source>
        <dbReference type="ARBA" id="ARBA00023180"/>
    </source>
</evidence>
<evidence type="ECO:0000256" key="2">
    <source>
        <dbReference type="ARBA" id="ARBA00004613"/>
    </source>
</evidence>
<feature type="non-terminal residue" evidence="12">
    <location>
        <position position="1"/>
    </location>
</feature>
<dbReference type="GO" id="GO:0046513">
    <property type="term" value="P:ceramide biosynthetic process"/>
    <property type="evidence" value="ECO:0007669"/>
    <property type="project" value="TreeGrafter"/>
</dbReference>
<feature type="non-terminal residue" evidence="12">
    <location>
        <position position="383"/>
    </location>
</feature>
<dbReference type="GO" id="GO:0005615">
    <property type="term" value="C:extracellular space"/>
    <property type="evidence" value="ECO:0007669"/>
    <property type="project" value="TreeGrafter"/>
</dbReference>
<evidence type="ECO:0000256" key="8">
    <source>
        <dbReference type="ARBA" id="ARBA00022833"/>
    </source>
</evidence>
<keyword evidence="7" id="KW-0378">Hydrolase</keyword>
<dbReference type="AlphaFoldDB" id="A0AAN4Z0D3"/>
<dbReference type="EMBL" id="BTRK01000001">
    <property type="protein sequence ID" value="GMR31703.1"/>
    <property type="molecule type" value="Genomic_DNA"/>
</dbReference>
<keyword evidence="6" id="KW-0732">Signal</keyword>
<accession>A0AAN4Z0D3</accession>
<protein>
    <recommendedName>
        <fullName evidence="14">Sphingomyelin phosphodiesterase</fullName>
    </recommendedName>
</protein>
<evidence type="ECO:0000256" key="3">
    <source>
        <dbReference type="ARBA" id="ARBA00008234"/>
    </source>
</evidence>
<dbReference type="InterPro" id="IPR041805">
    <property type="entry name" value="ASMase/PPN1_MPP"/>
</dbReference>
<comment type="subcellular location">
    <subcellularLocation>
        <location evidence="2">Secreted</location>
    </subcellularLocation>
</comment>
<reference evidence="13" key="1">
    <citation type="submission" date="2022-10" db="EMBL/GenBank/DDBJ databases">
        <title>Genome assembly of Pristionchus species.</title>
        <authorList>
            <person name="Yoshida K."/>
            <person name="Sommer R.J."/>
        </authorList>
    </citation>
    <scope>NUCLEOTIDE SEQUENCE [LARGE SCALE GENOMIC DNA]</scope>
    <source>
        <strain evidence="13">RS5460</strain>
    </source>
</reference>
<comment type="caution">
    <text evidence="12">The sequence shown here is derived from an EMBL/GenBank/DDBJ whole genome shotgun (WGS) entry which is preliminary data.</text>
</comment>
<dbReference type="InterPro" id="IPR045473">
    <property type="entry name" value="ASM_C"/>
</dbReference>
<evidence type="ECO:0000313" key="12">
    <source>
        <dbReference type="EMBL" id="GMR31703.1"/>
    </source>
</evidence>
<evidence type="ECO:0000256" key="5">
    <source>
        <dbReference type="ARBA" id="ARBA00022723"/>
    </source>
</evidence>
<dbReference type="SUPFAM" id="SSF56300">
    <property type="entry name" value="Metallo-dependent phosphatases"/>
    <property type="match status" value="1"/>
</dbReference>
<evidence type="ECO:0000259" key="11">
    <source>
        <dbReference type="Pfam" id="PF19272"/>
    </source>
</evidence>
<organism evidence="12 13">
    <name type="scientific">Pristionchus mayeri</name>
    <dbReference type="NCBI Taxonomy" id="1317129"/>
    <lineage>
        <taxon>Eukaryota</taxon>
        <taxon>Metazoa</taxon>
        <taxon>Ecdysozoa</taxon>
        <taxon>Nematoda</taxon>
        <taxon>Chromadorea</taxon>
        <taxon>Rhabditida</taxon>
        <taxon>Rhabditina</taxon>
        <taxon>Diplogasteromorpha</taxon>
        <taxon>Diplogasteroidea</taxon>
        <taxon>Neodiplogasteridae</taxon>
        <taxon>Pristionchus</taxon>
    </lineage>
</organism>
<dbReference type="Pfam" id="PF00149">
    <property type="entry name" value="Metallophos"/>
    <property type="match status" value="1"/>
</dbReference>
<dbReference type="InterPro" id="IPR029052">
    <property type="entry name" value="Metallo-depent_PP-like"/>
</dbReference>
<sequence>PVKVPAGKWGAVYNCDIPHKTFDAAMKHIAQAHKDLDYIIITGDMESHDNWVYTREKTMDNIINITQVLINHFPTTPIYEAVGNHEGVPQDSMGPHNMEEYDTRGPTWLYNTLADQWSRWITPESVKGVQYRASYVEYPSPGLKLISLNSDYCAISNFYLYLNQTDPDDTLNWLISELLASEQKGEKVHIISHIPAGDNYCLKGWAHNFYEIVNRFENTIAAQFYGHTHQDHFQVYYENSNPAGRPTHFNFITPSLTSYSYNNPAYRIYTIDGGYEGASYTVLDAETYTTDLNEANAKDQEPQWFLEYSARDTFSLPDLSPSSWNSLIDRLAVDDDLFTKFHRYYWRSSYEENCVNEPQCRQHYVCCLRVAKSFDEDTFCAGM</sequence>
<keyword evidence="13" id="KW-1185">Reference proteome</keyword>
<feature type="domain" description="Calcineurin-like phosphoesterase" evidence="10">
    <location>
        <begin position="21"/>
        <end position="230"/>
    </location>
</feature>
<keyword evidence="4" id="KW-0964">Secreted</keyword>
<dbReference type="Proteomes" id="UP001328107">
    <property type="component" value="Unassembled WGS sequence"/>
</dbReference>
<proteinExistence type="inferred from homology"/>
<dbReference type="GO" id="GO:0016020">
    <property type="term" value="C:membrane"/>
    <property type="evidence" value="ECO:0007669"/>
    <property type="project" value="GOC"/>
</dbReference>
<dbReference type="PANTHER" id="PTHR10340:SF54">
    <property type="entry name" value="SPHINGOMYELIN PHOSPHODIESTERASE 2"/>
    <property type="match status" value="1"/>
</dbReference>
<name>A0AAN4Z0D3_9BILA</name>
<evidence type="ECO:0000313" key="13">
    <source>
        <dbReference type="Proteomes" id="UP001328107"/>
    </source>
</evidence>
<evidence type="ECO:0008006" key="14">
    <source>
        <dbReference type="Google" id="ProtNLM"/>
    </source>
</evidence>
<evidence type="ECO:0000256" key="6">
    <source>
        <dbReference type="ARBA" id="ARBA00022729"/>
    </source>
</evidence>
<evidence type="ECO:0000259" key="10">
    <source>
        <dbReference type="Pfam" id="PF00149"/>
    </source>
</evidence>
<feature type="domain" description="Sphingomyelin phosphodiesterase C-terminal" evidence="11">
    <location>
        <begin position="256"/>
        <end position="369"/>
    </location>
</feature>
<dbReference type="InterPro" id="IPR004843">
    <property type="entry name" value="Calcineurin-like_PHP"/>
</dbReference>
<dbReference type="GO" id="GO:0046872">
    <property type="term" value="F:metal ion binding"/>
    <property type="evidence" value="ECO:0007669"/>
    <property type="project" value="UniProtKB-KW"/>
</dbReference>
<comment type="cofactor">
    <cofactor evidence="1">
        <name>Zn(2+)</name>
        <dbReference type="ChEBI" id="CHEBI:29105"/>
    </cofactor>
</comment>
<comment type="similarity">
    <text evidence="3">Belongs to the acid sphingomyelinase family.</text>
</comment>
<dbReference type="GO" id="GO:0006685">
    <property type="term" value="P:sphingomyelin catabolic process"/>
    <property type="evidence" value="ECO:0007669"/>
    <property type="project" value="TreeGrafter"/>
</dbReference>
<keyword evidence="8" id="KW-0862">Zinc</keyword>
<keyword evidence="9" id="KW-0325">Glycoprotein</keyword>
<dbReference type="GO" id="GO:0005764">
    <property type="term" value="C:lysosome"/>
    <property type="evidence" value="ECO:0007669"/>
    <property type="project" value="TreeGrafter"/>
</dbReference>
<dbReference type="Gene3D" id="3.60.21.10">
    <property type="match status" value="1"/>
</dbReference>
<dbReference type="GO" id="GO:0061750">
    <property type="term" value="F:acid sphingomyelin phosphodiesterase activity"/>
    <property type="evidence" value="ECO:0007669"/>
    <property type="project" value="TreeGrafter"/>
</dbReference>
<dbReference type="Pfam" id="PF19272">
    <property type="entry name" value="ASMase_C"/>
    <property type="match status" value="1"/>
</dbReference>
<evidence type="ECO:0000256" key="1">
    <source>
        <dbReference type="ARBA" id="ARBA00001947"/>
    </source>
</evidence>
<dbReference type="CDD" id="cd00842">
    <property type="entry name" value="MPP_ASMase"/>
    <property type="match status" value="1"/>
</dbReference>
<evidence type="ECO:0000256" key="4">
    <source>
        <dbReference type="ARBA" id="ARBA00022525"/>
    </source>
</evidence>
<evidence type="ECO:0000256" key="7">
    <source>
        <dbReference type="ARBA" id="ARBA00022801"/>
    </source>
</evidence>
<gene>
    <name evidence="12" type="ORF">PMAYCL1PPCAC_01898</name>
</gene>
<dbReference type="PANTHER" id="PTHR10340">
    <property type="entry name" value="SPHINGOMYELIN PHOSPHODIESTERASE"/>
    <property type="match status" value="1"/>
</dbReference>
<keyword evidence="5" id="KW-0479">Metal-binding</keyword>